<reference evidence="1" key="1">
    <citation type="submission" date="2020-12" db="EMBL/GenBank/DDBJ databases">
        <title>Clostridium thailandense sp. nov., a novel acetogenic bacterium isolated from peat land soil in Thailand.</title>
        <authorList>
            <person name="Chaikitkaew S."/>
            <person name="Birkeland N.K."/>
        </authorList>
    </citation>
    <scope>NUCLEOTIDE SEQUENCE</scope>
    <source>
        <strain evidence="1">DSM 17425</strain>
    </source>
</reference>
<gene>
    <name evidence="1" type="ORF">I6U51_06150</name>
</gene>
<organism evidence="1 2">
    <name type="scientific">Clostridium aciditolerans</name>
    <dbReference type="NCBI Taxonomy" id="339861"/>
    <lineage>
        <taxon>Bacteria</taxon>
        <taxon>Bacillati</taxon>
        <taxon>Bacillota</taxon>
        <taxon>Clostridia</taxon>
        <taxon>Eubacteriales</taxon>
        <taxon>Clostridiaceae</taxon>
        <taxon>Clostridium</taxon>
    </lineage>
</organism>
<dbReference type="Proteomes" id="UP000622687">
    <property type="component" value="Unassembled WGS sequence"/>
</dbReference>
<protein>
    <submittedName>
        <fullName evidence="1">Uncharacterized protein</fullName>
    </submittedName>
</protein>
<evidence type="ECO:0000313" key="2">
    <source>
        <dbReference type="Proteomes" id="UP000622687"/>
    </source>
</evidence>
<proteinExistence type="predicted"/>
<keyword evidence="2" id="KW-1185">Reference proteome</keyword>
<name>A0A934HZD6_9CLOT</name>
<accession>A0A934HZD6</accession>
<dbReference type="AlphaFoldDB" id="A0A934HZD6"/>
<dbReference type="EMBL" id="JAEEGB010000006">
    <property type="protein sequence ID" value="MBI6872291.1"/>
    <property type="molecule type" value="Genomic_DNA"/>
</dbReference>
<comment type="caution">
    <text evidence="1">The sequence shown here is derived from an EMBL/GenBank/DDBJ whole genome shotgun (WGS) entry which is preliminary data.</text>
</comment>
<sequence length="48" mass="5895">MRESHSFINERKSEDIDTNEMPYYEGDKKYVDEFDEDDTFICLIWIII</sequence>
<dbReference type="RefSeq" id="WP_211141804.1">
    <property type="nucleotide sequence ID" value="NZ_JAEEGB010000006.1"/>
</dbReference>
<evidence type="ECO:0000313" key="1">
    <source>
        <dbReference type="EMBL" id="MBI6872291.1"/>
    </source>
</evidence>